<evidence type="ECO:0000313" key="25">
    <source>
        <dbReference type="EMBL" id="KAI2648398.1"/>
    </source>
</evidence>
<comment type="caution">
    <text evidence="19">Lacks conserved residue(s) required for the propagation of feature annotation.</text>
</comment>
<evidence type="ECO:0000259" key="23">
    <source>
        <dbReference type="PROSITE" id="PS50026"/>
    </source>
</evidence>
<keyword evidence="7 22" id="KW-0812">Transmembrane</keyword>
<dbReference type="CDD" id="cd04278">
    <property type="entry name" value="ZnMc_MMP"/>
    <property type="match status" value="1"/>
</dbReference>
<keyword evidence="12" id="KW-0862">Zinc</keyword>
<dbReference type="PRINTS" id="PR00138">
    <property type="entry name" value="MATRIXIN"/>
</dbReference>
<feature type="domain" description="ZP" evidence="24">
    <location>
        <begin position="29"/>
        <end position="302"/>
    </location>
</feature>
<keyword evidence="14 22" id="KW-1133">Transmembrane helix</keyword>
<comment type="similarity">
    <text evidence="4">Belongs to the peptidase M10A family.</text>
</comment>
<comment type="cofactor">
    <cofactor evidence="1">
        <name>Ca(2+)</name>
        <dbReference type="ChEBI" id="CHEBI:29108"/>
    </cofactor>
</comment>
<evidence type="ECO:0000256" key="5">
    <source>
        <dbReference type="ARBA" id="ARBA00022670"/>
    </source>
</evidence>
<evidence type="ECO:0000256" key="8">
    <source>
        <dbReference type="ARBA" id="ARBA00022723"/>
    </source>
</evidence>
<evidence type="ECO:0000256" key="15">
    <source>
        <dbReference type="ARBA" id="ARBA00023049"/>
    </source>
</evidence>
<organism evidence="25 26">
    <name type="scientific">Labeo rohita</name>
    <name type="common">Indian major carp</name>
    <name type="synonym">Cyprinus rohita</name>
    <dbReference type="NCBI Taxonomy" id="84645"/>
    <lineage>
        <taxon>Eukaryota</taxon>
        <taxon>Metazoa</taxon>
        <taxon>Chordata</taxon>
        <taxon>Craniata</taxon>
        <taxon>Vertebrata</taxon>
        <taxon>Euteleostomi</taxon>
        <taxon>Actinopterygii</taxon>
        <taxon>Neopterygii</taxon>
        <taxon>Teleostei</taxon>
        <taxon>Ostariophysi</taxon>
        <taxon>Cypriniformes</taxon>
        <taxon>Cyprinidae</taxon>
        <taxon>Labeoninae</taxon>
        <taxon>Labeonini</taxon>
        <taxon>Labeo</taxon>
    </lineage>
</organism>
<dbReference type="InterPro" id="IPR024079">
    <property type="entry name" value="MetalloPept_cat_dom_sf"/>
</dbReference>
<feature type="region of interest" description="Disordered" evidence="21">
    <location>
        <begin position="664"/>
        <end position="719"/>
    </location>
</feature>
<keyword evidence="10" id="KW-0677">Repeat</keyword>
<evidence type="ECO:0000256" key="2">
    <source>
        <dbReference type="ARBA" id="ARBA00001947"/>
    </source>
</evidence>
<dbReference type="InterPro" id="IPR036365">
    <property type="entry name" value="PGBD-like_sf"/>
</dbReference>
<sequence>MNLFLKCYHKFSLTVVFPSQVFLHLATLLCAVGSISGKVTCDGNISSRLSLVIKALFHSGECEISQCSDPTTCVLSQRRTCKCAVGYFGDLCDQVATMNVTCGKDFISILVDEEFFQYYNVGVESVHLTNASCRAHREIISGSAYFAKNITHIAYSLTLMSDPPVYGNIVRDPVVQIEYNAPTIKLGDQIYVQIQVTEPEDFFHLKVNECWATQTPQANDKTGFSHTLLLNGCTSDKTTSFGNGTAHPAGRNGEGSTVRYSFDMFRFAYEPHSFYLHCTVHLCTPEDGKSCIPECKTVSKREVVMDEQAQGLLSPRIGSSIGSDLDTGHLPFHPYQLRSNLSGSCGGGGGCVVVCHCCPGSEEMSARRSRSHRSLRPVTIIFILLFVNIAETTAEDDSFNAESWLRTYGYLSQASRQMSTMQSAQILSSAIKDMQRFYGLEVTGHMDLATLNAMKRPRCGVPDHFEESTEGGTRRKRYALTGHKWDQDKLTYSIQNHSPKVGQEQTYEAIRKAFQVWEKVTPLRFEEVPYHEIKNGSEGPDIILLFASGYHGDMSLFDGEGGSLAHAFFPGPGMGGDTHFDTDEPWTLNQREGSGVDLFLVAVHELGHALGLEHSNNPYAIMAPFYQWMDTESFSLTEDDINGIHQIYGPPETFTTQAPPTTTLFTTTAEPEPTTTVAQPKTTRPSRQPTKPWVPPVQPTRRSHRPKPTARSDQDAPDICEGNFDTVTMLRGEMFVFKGRWFWRVRRNRVLDNYPMPISLFWMGLPENIDAAYERHDGKFVFFKGSKYWLFREADVEPGYPQDLFRYGQGMPDRVDTAVWWEPSGYTYFFRGDRYWRFSEESRAVDKDYPKPVSVWGSIPGSPKGAFLSDDGAYTYFYKDSRYWRFDNKRTKVDTGYPRSILKDFMGCRVHFDVETEVTPDHRSPETNDKNQNADDYKTDDEEDVDEEDEKKEVDVILRVNETDEHIMTLILVTVPLVLVLCILGVIYIIITTLQRKETPKVLVHCKRSLQQWV</sequence>
<dbReference type="Gene3D" id="2.110.10.10">
    <property type="entry name" value="Hemopexin-like domain"/>
    <property type="match status" value="1"/>
</dbReference>
<evidence type="ECO:0000259" key="24">
    <source>
        <dbReference type="PROSITE" id="PS51034"/>
    </source>
</evidence>
<feature type="repeat" description="Hemopexin" evidence="20">
    <location>
        <begin position="861"/>
        <end position="908"/>
    </location>
</feature>
<evidence type="ECO:0000256" key="14">
    <source>
        <dbReference type="ARBA" id="ARBA00022989"/>
    </source>
</evidence>
<dbReference type="PROSITE" id="PS00022">
    <property type="entry name" value="EGF_1"/>
    <property type="match status" value="1"/>
</dbReference>
<feature type="domain" description="EGF-like" evidence="23">
    <location>
        <begin position="58"/>
        <end position="93"/>
    </location>
</feature>
<keyword evidence="9" id="KW-0732">Signal</keyword>
<dbReference type="InterPro" id="IPR000742">
    <property type="entry name" value="EGF"/>
</dbReference>
<evidence type="ECO:0000256" key="7">
    <source>
        <dbReference type="ARBA" id="ARBA00022692"/>
    </source>
</evidence>
<feature type="compositionally biased region" description="Basic and acidic residues" evidence="21">
    <location>
        <begin position="917"/>
        <end position="937"/>
    </location>
</feature>
<keyword evidence="5" id="KW-0645">Protease</keyword>
<evidence type="ECO:0000256" key="13">
    <source>
        <dbReference type="ARBA" id="ARBA00022837"/>
    </source>
</evidence>
<keyword evidence="8" id="KW-0479">Metal-binding</keyword>
<dbReference type="PANTHER" id="PTHR10201">
    <property type="entry name" value="MATRIX METALLOPROTEINASE"/>
    <property type="match status" value="1"/>
</dbReference>
<feature type="compositionally biased region" description="Low complexity" evidence="21">
    <location>
        <begin position="664"/>
        <end position="680"/>
    </location>
</feature>
<keyword evidence="15 25" id="KW-0482">Metalloprotease</keyword>
<dbReference type="InterPro" id="IPR042235">
    <property type="entry name" value="ZP-C_dom"/>
</dbReference>
<dbReference type="PANTHER" id="PTHR10201:SF25">
    <property type="entry name" value="MATRIX METALLOPROTEINASE-15"/>
    <property type="match status" value="1"/>
</dbReference>
<protein>
    <submittedName>
        <fullName evidence="25">Matrix metalloproteinase-15</fullName>
    </submittedName>
</protein>
<feature type="region of interest" description="Disordered" evidence="21">
    <location>
        <begin position="917"/>
        <end position="951"/>
    </location>
</feature>
<feature type="transmembrane region" description="Helical" evidence="22">
    <location>
        <begin position="967"/>
        <end position="991"/>
    </location>
</feature>
<comment type="cofactor">
    <cofactor evidence="2">
        <name>Zn(2+)</name>
        <dbReference type="ChEBI" id="CHEBI:29105"/>
    </cofactor>
</comment>
<dbReference type="PROSITE" id="PS50026">
    <property type="entry name" value="EGF_3"/>
    <property type="match status" value="1"/>
</dbReference>
<dbReference type="InterPro" id="IPR001507">
    <property type="entry name" value="ZP_dom"/>
</dbReference>
<comment type="caution">
    <text evidence="25">The sequence shown here is derived from an EMBL/GenBank/DDBJ whole genome shotgun (WGS) entry which is preliminary data.</text>
</comment>
<dbReference type="SMART" id="SM00235">
    <property type="entry name" value="ZnMc"/>
    <property type="match status" value="1"/>
</dbReference>
<keyword evidence="17" id="KW-0865">Zymogen</keyword>
<dbReference type="InterPro" id="IPR018487">
    <property type="entry name" value="Hemopexin-like_repeat"/>
</dbReference>
<keyword evidence="26" id="KW-1185">Reference proteome</keyword>
<evidence type="ECO:0000256" key="12">
    <source>
        <dbReference type="ARBA" id="ARBA00022833"/>
    </source>
</evidence>
<dbReference type="CDD" id="cd00094">
    <property type="entry name" value="HX"/>
    <property type="match status" value="1"/>
</dbReference>
<dbReference type="InterPro" id="IPR036375">
    <property type="entry name" value="Hemopexin-like_dom_sf"/>
</dbReference>
<evidence type="ECO:0000256" key="9">
    <source>
        <dbReference type="ARBA" id="ARBA00022729"/>
    </source>
</evidence>
<feature type="repeat" description="Hemopexin" evidence="20">
    <location>
        <begin position="766"/>
        <end position="811"/>
    </location>
</feature>
<evidence type="ECO:0000256" key="4">
    <source>
        <dbReference type="ARBA" id="ARBA00010370"/>
    </source>
</evidence>
<keyword evidence="11" id="KW-0378">Hydrolase</keyword>
<evidence type="ECO:0000256" key="19">
    <source>
        <dbReference type="PROSITE-ProRule" id="PRU00076"/>
    </source>
</evidence>
<reference evidence="25 26" key="1">
    <citation type="submission" date="2022-01" db="EMBL/GenBank/DDBJ databases">
        <title>A high-quality chromosome-level genome assembly of rohu carp, Labeo rohita.</title>
        <authorList>
            <person name="Arick M.A. II"/>
            <person name="Hsu C.-Y."/>
            <person name="Magbanua Z."/>
            <person name="Pechanova O."/>
            <person name="Grover C."/>
            <person name="Miller E."/>
            <person name="Thrash A."/>
            <person name="Ezzel L."/>
            <person name="Alam S."/>
            <person name="Benzie J."/>
            <person name="Hamilton M."/>
            <person name="Karsi A."/>
            <person name="Lawrence M.L."/>
            <person name="Peterson D.G."/>
        </authorList>
    </citation>
    <scope>NUCLEOTIDE SEQUENCE [LARGE SCALE GENOMIC DNA]</scope>
    <source>
        <strain evidence="26">BAU-BD-2019</strain>
        <tissue evidence="25">Blood</tissue>
    </source>
</reference>
<dbReference type="InterPro" id="IPR002477">
    <property type="entry name" value="Peptidoglycan-bd-like"/>
</dbReference>
<name>A0ABQ8LCE2_LABRO</name>
<keyword evidence="18 19" id="KW-1015">Disulfide bond</keyword>
<dbReference type="SUPFAM" id="SSF50923">
    <property type="entry name" value="Hemopexin-like domain"/>
    <property type="match status" value="1"/>
</dbReference>
<dbReference type="PROSITE" id="PS01186">
    <property type="entry name" value="EGF_2"/>
    <property type="match status" value="1"/>
</dbReference>
<dbReference type="InterPro" id="IPR018486">
    <property type="entry name" value="Hemopexin_CS"/>
</dbReference>
<evidence type="ECO:0000256" key="3">
    <source>
        <dbReference type="ARBA" id="ARBA00004479"/>
    </source>
</evidence>
<dbReference type="InterPro" id="IPR006026">
    <property type="entry name" value="Peptidase_Metallo"/>
</dbReference>
<evidence type="ECO:0000256" key="16">
    <source>
        <dbReference type="ARBA" id="ARBA00023136"/>
    </source>
</evidence>
<dbReference type="InterPro" id="IPR021805">
    <property type="entry name" value="Pept_M10A_metallopeptidase_C"/>
</dbReference>
<dbReference type="EMBL" id="JACTAM010000025">
    <property type="protein sequence ID" value="KAI2648398.1"/>
    <property type="molecule type" value="Genomic_DNA"/>
</dbReference>
<accession>A0ABQ8LCE2</accession>
<evidence type="ECO:0000313" key="26">
    <source>
        <dbReference type="Proteomes" id="UP000830375"/>
    </source>
</evidence>
<dbReference type="Pfam" id="PF00100">
    <property type="entry name" value="Zona_pellucida"/>
    <property type="match status" value="1"/>
</dbReference>
<dbReference type="Gene3D" id="2.60.40.4100">
    <property type="entry name" value="Zona pellucida, ZP-C domain"/>
    <property type="match status" value="1"/>
</dbReference>
<evidence type="ECO:0000256" key="10">
    <source>
        <dbReference type="ARBA" id="ARBA00022737"/>
    </source>
</evidence>
<evidence type="ECO:0000256" key="21">
    <source>
        <dbReference type="SAM" id="MobiDB-lite"/>
    </source>
</evidence>
<evidence type="ECO:0000256" key="6">
    <source>
        <dbReference type="ARBA" id="ARBA00022685"/>
    </source>
</evidence>
<dbReference type="PROSITE" id="PS51642">
    <property type="entry name" value="HEMOPEXIN_2"/>
    <property type="match status" value="4"/>
</dbReference>
<dbReference type="InterPro" id="IPR055355">
    <property type="entry name" value="ZP-C"/>
</dbReference>
<dbReference type="Pfam" id="PF00045">
    <property type="entry name" value="Hemopexin"/>
    <property type="match status" value="4"/>
</dbReference>
<dbReference type="SMART" id="SM00120">
    <property type="entry name" value="HX"/>
    <property type="match status" value="4"/>
</dbReference>
<keyword evidence="19" id="KW-0245">EGF-like domain</keyword>
<dbReference type="PROSITE" id="PS51034">
    <property type="entry name" value="ZP_2"/>
    <property type="match status" value="1"/>
</dbReference>
<feature type="repeat" description="Hemopexin" evidence="20">
    <location>
        <begin position="812"/>
        <end position="860"/>
    </location>
</feature>
<dbReference type="InterPro" id="IPR021190">
    <property type="entry name" value="Pept_M10A"/>
</dbReference>
<keyword evidence="6" id="KW-0165">Cleavage on pair of basic residues</keyword>
<keyword evidence="16 22" id="KW-0472">Membrane</keyword>
<dbReference type="Proteomes" id="UP000830375">
    <property type="component" value="Unassembled WGS sequence"/>
</dbReference>
<dbReference type="GO" id="GO:0008237">
    <property type="term" value="F:metallopeptidase activity"/>
    <property type="evidence" value="ECO:0007669"/>
    <property type="project" value="UniProtKB-KW"/>
</dbReference>
<dbReference type="Pfam" id="PF00413">
    <property type="entry name" value="Peptidase_M10"/>
    <property type="match status" value="1"/>
</dbReference>
<dbReference type="InterPro" id="IPR000585">
    <property type="entry name" value="Hemopexin-like_dom"/>
</dbReference>
<dbReference type="SUPFAM" id="SSF55486">
    <property type="entry name" value="Metalloproteases ('zincins'), catalytic domain"/>
    <property type="match status" value="1"/>
</dbReference>
<proteinExistence type="inferred from homology"/>
<dbReference type="InterPro" id="IPR001818">
    <property type="entry name" value="Pept_M10_metallopeptidase"/>
</dbReference>
<evidence type="ECO:0000256" key="17">
    <source>
        <dbReference type="ARBA" id="ARBA00023145"/>
    </source>
</evidence>
<dbReference type="Pfam" id="PF01471">
    <property type="entry name" value="PG_binding_1"/>
    <property type="match status" value="1"/>
</dbReference>
<dbReference type="SMART" id="SM00241">
    <property type="entry name" value="ZP"/>
    <property type="match status" value="1"/>
</dbReference>
<evidence type="ECO:0000256" key="22">
    <source>
        <dbReference type="SAM" id="Phobius"/>
    </source>
</evidence>
<feature type="compositionally biased region" description="Acidic residues" evidence="21">
    <location>
        <begin position="938"/>
        <end position="950"/>
    </location>
</feature>
<gene>
    <name evidence="25" type="ORF">H4Q32_018491</name>
</gene>
<evidence type="ECO:0000256" key="11">
    <source>
        <dbReference type="ARBA" id="ARBA00022801"/>
    </source>
</evidence>
<feature type="repeat" description="Hemopexin" evidence="20">
    <location>
        <begin position="717"/>
        <end position="765"/>
    </location>
</feature>
<feature type="disulfide bond" evidence="19">
    <location>
        <begin position="83"/>
        <end position="92"/>
    </location>
</feature>
<dbReference type="Gene3D" id="3.40.390.10">
    <property type="entry name" value="Collagenase (Catalytic Domain)"/>
    <property type="match status" value="1"/>
</dbReference>
<comment type="subcellular location">
    <subcellularLocation>
        <location evidence="3">Membrane</location>
        <topology evidence="3">Single-pass type I membrane protein</topology>
    </subcellularLocation>
</comment>
<dbReference type="SUPFAM" id="SSF47090">
    <property type="entry name" value="PGBD-like"/>
    <property type="match status" value="1"/>
</dbReference>
<evidence type="ECO:0000256" key="18">
    <source>
        <dbReference type="ARBA" id="ARBA00023157"/>
    </source>
</evidence>
<evidence type="ECO:0000256" key="1">
    <source>
        <dbReference type="ARBA" id="ARBA00001913"/>
    </source>
</evidence>
<keyword evidence="13" id="KW-0106">Calcium</keyword>
<dbReference type="PROSITE" id="PS00024">
    <property type="entry name" value="HEMOPEXIN"/>
    <property type="match status" value="1"/>
</dbReference>
<evidence type="ECO:0000256" key="20">
    <source>
        <dbReference type="PROSITE-ProRule" id="PRU01011"/>
    </source>
</evidence>
<dbReference type="Pfam" id="PF11857">
    <property type="entry name" value="DUF3377"/>
    <property type="match status" value="1"/>
</dbReference>
<dbReference type="InterPro" id="IPR033739">
    <property type="entry name" value="M10A_MMP"/>
</dbReference>